<dbReference type="InterPro" id="IPR008928">
    <property type="entry name" value="6-hairpin_glycosidase_sf"/>
</dbReference>
<dbReference type="InterPro" id="IPR001296">
    <property type="entry name" value="Glyco_trans_1"/>
</dbReference>
<evidence type="ECO:0000259" key="1">
    <source>
        <dbReference type="Pfam" id="PF00534"/>
    </source>
</evidence>
<dbReference type="SUPFAM" id="SSF48208">
    <property type="entry name" value="Six-hairpin glycosidases"/>
    <property type="match status" value="1"/>
</dbReference>
<organism evidence="2 3">
    <name type="scientific">Novosphingobium ginsenosidimutans</name>
    <dbReference type="NCBI Taxonomy" id="1176536"/>
    <lineage>
        <taxon>Bacteria</taxon>
        <taxon>Pseudomonadati</taxon>
        <taxon>Pseudomonadota</taxon>
        <taxon>Alphaproteobacteria</taxon>
        <taxon>Sphingomonadales</taxon>
        <taxon>Sphingomonadaceae</taxon>
        <taxon>Novosphingobium</taxon>
    </lineage>
</organism>
<dbReference type="OrthoDB" id="9765330at2"/>
<dbReference type="AlphaFoldDB" id="A0A5B8S6V2"/>
<dbReference type="KEGG" id="ngf:FRF71_09720"/>
<protein>
    <submittedName>
        <fullName evidence="2">Glycosyltransferase</fullName>
    </submittedName>
</protein>
<dbReference type="PANTHER" id="PTHR12526:SF572">
    <property type="entry name" value="BLL5144 PROTEIN"/>
    <property type="match status" value="1"/>
</dbReference>
<sequence>MSVHFAEILPVQSGPRGSRRVAVIGNYPPRRCGIATFTADMVQSLQTAAPDLAIDVWAMARPHDQAVLSSARTIDEHDRQSHVNAGLAIEASAPDLVWVQHEFGIFGGPAGEWLIDLLAPIAAPLVVTLHTVLAEPDEAQNRVLAWLAAHASRLVVMSRNAERILLARGDVDPEQVVVIEHGAPDRPFGNAAAMKARLGLPAGPMLLTFGLISPGKGIETAIRALARVVPQHPEVYYLIAGATHPNLLARDGEAYREGLMRLAEELGVASHIVWHNDYLSTPDLIDRIEAADIYLTPYTGPAQATSGTLSYAVALGKAVVSTPYSHAAELLGGGTGLLTPFGDEAAMGQAIAELLAEPERLSGLQQRAYARGRTMAWPNFARQTLAVIAALAPAASPVHHPPARLEQDDLERLCDDTGMAQHSVLGVPDRNHGYCIDDNARALILANLSPGMFAARAMTFAAFIQHGWNPAERRFRNFMGFDRVWREAAGSDDSCGRTLWAIGVTASRGPSADLRAWAQGLWRESADMALEFSSPRALAFAVLGADSLLDSYPDDRLANAIVERGADRLAAALRTYAEPGWFWFEPYLAYDNARLPQAMLVATRRLQAYTLAEDALAALDWLCRCQTAPAGHHRPIGTESFGRSDRTRLPFDQQPVDAWATVEAAALAFQHTGLPKWRRIAEQAYAWFFGVNDRGLALASATGGACQDGLTPRGVNGNRGAESVLALHLAAHALSELQATGRDWPKPMAVPPGAAVLPV</sequence>
<dbReference type="Gene3D" id="3.40.50.2000">
    <property type="entry name" value="Glycogen Phosphorylase B"/>
    <property type="match status" value="2"/>
</dbReference>
<feature type="domain" description="Glycosyl transferase family 1" evidence="1">
    <location>
        <begin position="204"/>
        <end position="370"/>
    </location>
</feature>
<reference evidence="2 3" key="1">
    <citation type="journal article" date="2013" name="J. Microbiol. Biotechnol.">
        <title>Novosphingobium ginsenosidimutans sp. nov., with the ability to convert ginsenoside.</title>
        <authorList>
            <person name="Kim J.K."/>
            <person name="He D."/>
            <person name="Liu Q.M."/>
            <person name="Park H.Y."/>
            <person name="Jung M.S."/>
            <person name="Yoon M.H."/>
            <person name="Kim S.C."/>
            <person name="Im W.T."/>
        </authorList>
    </citation>
    <scope>NUCLEOTIDE SEQUENCE [LARGE SCALE GENOMIC DNA]</scope>
    <source>
        <strain evidence="2 3">FW-6</strain>
    </source>
</reference>
<dbReference type="GO" id="GO:0016740">
    <property type="term" value="F:transferase activity"/>
    <property type="evidence" value="ECO:0007669"/>
    <property type="project" value="UniProtKB-KW"/>
</dbReference>
<name>A0A5B8S6V2_9SPHN</name>
<dbReference type="CDD" id="cd03822">
    <property type="entry name" value="GT4_mannosyltransferase-like"/>
    <property type="match status" value="1"/>
</dbReference>
<dbReference type="GO" id="GO:0005975">
    <property type="term" value="P:carbohydrate metabolic process"/>
    <property type="evidence" value="ECO:0007669"/>
    <property type="project" value="InterPro"/>
</dbReference>
<keyword evidence="2" id="KW-0808">Transferase</keyword>
<dbReference type="RefSeq" id="WP_147090468.1">
    <property type="nucleotide sequence ID" value="NZ_BAABJD010000006.1"/>
</dbReference>
<dbReference type="Pfam" id="PF00534">
    <property type="entry name" value="Glycos_transf_1"/>
    <property type="match status" value="1"/>
</dbReference>
<dbReference type="PANTHER" id="PTHR12526">
    <property type="entry name" value="GLYCOSYLTRANSFERASE"/>
    <property type="match status" value="1"/>
</dbReference>
<evidence type="ECO:0000313" key="3">
    <source>
        <dbReference type="Proteomes" id="UP000321172"/>
    </source>
</evidence>
<gene>
    <name evidence="2" type="ORF">FRF71_09720</name>
</gene>
<dbReference type="SUPFAM" id="SSF53756">
    <property type="entry name" value="UDP-Glycosyltransferase/glycogen phosphorylase"/>
    <property type="match status" value="1"/>
</dbReference>
<keyword evidence="3" id="KW-1185">Reference proteome</keyword>
<evidence type="ECO:0000313" key="2">
    <source>
        <dbReference type="EMBL" id="QEA16387.1"/>
    </source>
</evidence>
<dbReference type="Proteomes" id="UP000321172">
    <property type="component" value="Chromosome"/>
</dbReference>
<dbReference type="EMBL" id="CP042345">
    <property type="protein sequence ID" value="QEA16387.1"/>
    <property type="molecule type" value="Genomic_DNA"/>
</dbReference>
<proteinExistence type="predicted"/>
<accession>A0A5B8S6V2</accession>